<reference evidence="3" key="1">
    <citation type="submission" date="2020-11" db="EMBL/GenBank/DDBJ databases">
        <title>Halonatronomonas betainensis gen. nov., sp. nov. a novel haloalkaliphilic representative of the family Halanaerobiacae capable of betaine degradation.</title>
        <authorList>
            <person name="Boltyanskaya Y."/>
            <person name="Kevbrin V."/>
            <person name="Detkova E."/>
            <person name="Grouzdev D.S."/>
            <person name="Koziaeva V."/>
            <person name="Zhilina T."/>
        </authorList>
    </citation>
    <scope>NUCLEOTIDE SEQUENCE</scope>
    <source>
        <strain evidence="3">Z-7014</strain>
    </source>
</reference>
<keyword evidence="1" id="KW-0560">Oxidoreductase</keyword>
<dbReference type="Pfam" id="PF01558">
    <property type="entry name" value="POR"/>
    <property type="match status" value="1"/>
</dbReference>
<dbReference type="SUPFAM" id="SSF53323">
    <property type="entry name" value="Pyruvate-ferredoxin oxidoreductase, PFOR, domain III"/>
    <property type="match status" value="1"/>
</dbReference>
<dbReference type="Proteomes" id="UP000621436">
    <property type="component" value="Unassembled WGS sequence"/>
</dbReference>
<dbReference type="AlphaFoldDB" id="A0A931ASV7"/>
<dbReference type="PANTHER" id="PTHR42730:SF1">
    <property type="entry name" value="2-OXOGLUTARATE SYNTHASE SUBUNIT KORC"/>
    <property type="match status" value="1"/>
</dbReference>
<dbReference type="InterPro" id="IPR019752">
    <property type="entry name" value="Pyrv/ketoisovalerate_OxRed_cat"/>
</dbReference>
<evidence type="ECO:0000313" key="3">
    <source>
        <dbReference type="EMBL" id="MBF8437539.1"/>
    </source>
</evidence>
<evidence type="ECO:0000313" key="4">
    <source>
        <dbReference type="Proteomes" id="UP000621436"/>
    </source>
</evidence>
<evidence type="ECO:0000259" key="2">
    <source>
        <dbReference type="Pfam" id="PF01558"/>
    </source>
</evidence>
<accession>A0A931ASV7</accession>
<organism evidence="3 4">
    <name type="scientific">Halonatronomonas betaini</name>
    <dbReference type="NCBI Taxonomy" id="2778430"/>
    <lineage>
        <taxon>Bacteria</taxon>
        <taxon>Bacillati</taxon>
        <taxon>Bacillota</taxon>
        <taxon>Clostridia</taxon>
        <taxon>Halanaerobiales</taxon>
        <taxon>Halarsenatibacteraceae</taxon>
        <taxon>Halonatronomonas</taxon>
    </lineage>
</organism>
<dbReference type="RefSeq" id="WP_270454533.1">
    <property type="nucleotide sequence ID" value="NZ_JADPIE010000006.1"/>
</dbReference>
<dbReference type="PANTHER" id="PTHR42730">
    <property type="entry name" value="2-OXOGLUTARATE SYNTHASE SUBUNIT KORC"/>
    <property type="match status" value="1"/>
</dbReference>
<evidence type="ECO:0000256" key="1">
    <source>
        <dbReference type="ARBA" id="ARBA00023002"/>
    </source>
</evidence>
<sequence length="177" mass="19291">MKQEIIMAGFGGQGVMSIGRLLAYAGMKEDKEVSWMPSYGPEMRGGTANCTVIVSDEKIPAPVSSHPDTAIVMNLPSQDKFGPKVKENGHLLVNSSLIEKEVDRDDINIINVPANEIADELGNTRVANMVMLGAYIAAVDIVSLDTVKDSLKNVLPERRHNLIPMNEEALDRGYNLV</sequence>
<dbReference type="InterPro" id="IPR011894">
    <property type="entry name" value="PorC_KorC"/>
</dbReference>
<dbReference type="InterPro" id="IPR002869">
    <property type="entry name" value="Pyrv_flavodox_OxRed_cen"/>
</dbReference>
<protein>
    <submittedName>
        <fullName evidence="3">2-oxoacid:acceptor oxidoreductase family protein</fullName>
    </submittedName>
</protein>
<dbReference type="NCBIfam" id="TIGR02175">
    <property type="entry name" value="PorC_KorC"/>
    <property type="match status" value="1"/>
</dbReference>
<proteinExistence type="predicted"/>
<dbReference type="EMBL" id="JADPIE010000006">
    <property type="protein sequence ID" value="MBF8437539.1"/>
    <property type="molecule type" value="Genomic_DNA"/>
</dbReference>
<dbReference type="GO" id="GO:0016625">
    <property type="term" value="F:oxidoreductase activity, acting on the aldehyde or oxo group of donors, iron-sulfur protein as acceptor"/>
    <property type="evidence" value="ECO:0007669"/>
    <property type="project" value="InterPro"/>
</dbReference>
<name>A0A931ASV7_9FIRM</name>
<dbReference type="Gene3D" id="3.40.920.10">
    <property type="entry name" value="Pyruvate-ferredoxin oxidoreductase, PFOR, domain III"/>
    <property type="match status" value="1"/>
</dbReference>
<gene>
    <name evidence="3" type="ORF">I0Q91_10630</name>
</gene>
<feature type="domain" description="Pyruvate/ketoisovalerate oxidoreductase catalytic" evidence="2">
    <location>
        <begin position="11"/>
        <end position="175"/>
    </location>
</feature>
<dbReference type="InterPro" id="IPR052554">
    <property type="entry name" value="2-oxoglutarate_synth_KorC"/>
</dbReference>
<comment type="caution">
    <text evidence="3">The sequence shown here is derived from an EMBL/GenBank/DDBJ whole genome shotgun (WGS) entry which is preliminary data.</text>
</comment>
<keyword evidence="4" id="KW-1185">Reference proteome</keyword>